<organism evidence="1 2">
    <name type="scientific">Apiospora phragmitis</name>
    <dbReference type="NCBI Taxonomy" id="2905665"/>
    <lineage>
        <taxon>Eukaryota</taxon>
        <taxon>Fungi</taxon>
        <taxon>Dikarya</taxon>
        <taxon>Ascomycota</taxon>
        <taxon>Pezizomycotina</taxon>
        <taxon>Sordariomycetes</taxon>
        <taxon>Xylariomycetidae</taxon>
        <taxon>Amphisphaeriales</taxon>
        <taxon>Apiosporaceae</taxon>
        <taxon>Apiospora</taxon>
    </lineage>
</organism>
<name>A0ABR1UIG3_9PEZI</name>
<evidence type="ECO:0008006" key="3">
    <source>
        <dbReference type="Google" id="ProtNLM"/>
    </source>
</evidence>
<accession>A0ABR1UIG3</accession>
<dbReference type="GeneID" id="92093631"/>
<dbReference type="PANTHER" id="PTHR28180:SF2">
    <property type="entry name" value="PEROXISOMAL PROTEIN 2"/>
    <property type="match status" value="1"/>
</dbReference>
<comment type="caution">
    <text evidence="1">The sequence shown here is derived from an EMBL/GenBank/DDBJ whole genome shotgun (WGS) entry which is preliminary data.</text>
</comment>
<dbReference type="PANTHER" id="PTHR28180">
    <property type="entry name" value="CONSERVED MITOCHONDRIAL PROTEIN-RELATED"/>
    <property type="match status" value="1"/>
</dbReference>
<evidence type="ECO:0000313" key="1">
    <source>
        <dbReference type="EMBL" id="KAK8058711.1"/>
    </source>
</evidence>
<sequence length="102" mass="10901">MGQLDKSGTQDLGLTARLVYGYLLSNTRVLSANETSFVLIAGLIPQDVTQGHLRGALNNGATVEEVRAVRAIAVAICEAFGMERLAEEVVGGWGWRDEVANV</sequence>
<keyword evidence="2" id="KW-1185">Reference proteome</keyword>
<dbReference type="SUPFAM" id="SSF69118">
    <property type="entry name" value="AhpD-like"/>
    <property type="match status" value="1"/>
</dbReference>
<protein>
    <recommendedName>
        <fullName evidence="3">Carboxymuconolactone decarboxylase-like domain-containing protein</fullName>
    </recommendedName>
</protein>
<dbReference type="EMBL" id="JAQQWL010000009">
    <property type="protein sequence ID" value="KAK8058711.1"/>
    <property type="molecule type" value="Genomic_DNA"/>
</dbReference>
<gene>
    <name evidence="1" type="ORF">PG994_009159</name>
</gene>
<dbReference type="RefSeq" id="XP_066714157.1">
    <property type="nucleotide sequence ID" value="XM_066860568.1"/>
</dbReference>
<dbReference type="InterPro" id="IPR052999">
    <property type="entry name" value="PTS1_Protein"/>
</dbReference>
<proteinExistence type="predicted"/>
<dbReference type="Gene3D" id="1.20.1290.10">
    <property type="entry name" value="AhpD-like"/>
    <property type="match status" value="1"/>
</dbReference>
<dbReference type="Proteomes" id="UP001480595">
    <property type="component" value="Unassembled WGS sequence"/>
</dbReference>
<dbReference type="InterPro" id="IPR029032">
    <property type="entry name" value="AhpD-like"/>
</dbReference>
<reference evidence="1 2" key="1">
    <citation type="submission" date="2023-01" db="EMBL/GenBank/DDBJ databases">
        <title>Analysis of 21 Apiospora genomes using comparative genomics revels a genus with tremendous synthesis potential of carbohydrate active enzymes and secondary metabolites.</title>
        <authorList>
            <person name="Sorensen T."/>
        </authorList>
    </citation>
    <scope>NUCLEOTIDE SEQUENCE [LARGE SCALE GENOMIC DNA]</scope>
    <source>
        <strain evidence="1 2">CBS 135458</strain>
    </source>
</reference>
<evidence type="ECO:0000313" key="2">
    <source>
        <dbReference type="Proteomes" id="UP001480595"/>
    </source>
</evidence>